<evidence type="ECO:0000256" key="11">
    <source>
        <dbReference type="ARBA" id="ARBA00022737"/>
    </source>
</evidence>
<dbReference type="CDD" id="cd02940">
    <property type="entry name" value="DHPD_FMN"/>
    <property type="match status" value="1"/>
</dbReference>
<keyword evidence="16" id="KW-0408">Iron</keyword>
<dbReference type="OMA" id="SIHCQLQ"/>
<comment type="cofactor">
    <cofactor evidence="1">
        <name>FMN</name>
        <dbReference type="ChEBI" id="CHEBI:58210"/>
    </cofactor>
</comment>
<dbReference type="SUPFAM" id="SSF51395">
    <property type="entry name" value="FMN-linked oxidoreductases"/>
    <property type="match status" value="1"/>
</dbReference>
<dbReference type="KEGG" id="ptm:GSPATT00007208001"/>
<keyword evidence="15" id="KW-0560">Oxidoreductase</keyword>
<evidence type="ECO:0000256" key="8">
    <source>
        <dbReference type="ARBA" id="ARBA00022630"/>
    </source>
</evidence>
<dbReference type="InterPro" id="IPR017900">
    <property type="entry name" value="4Fe4S_Fe_S_CS"/>
</dbReference>
<evidence type="ECO:0000313" key="22">
    <source>
        <dbReference type="Proteomes" id="UP000000600"/>
    </source>
</evidence>
<dbReference type="Pfam" id="PF14697">
    <property type="entry name" value="Fer4_21"/>
    <property type="match status" value="1"/>
</dbReference>
<evidence type="ECO:0000256" key="19">
    <source>
        <dbReference type="ARBA" id="ARBA00032722"/>
    </source>
</evidence>
<dbReference type="EC" id="1.3.1.2" evidence="6"/>
<dbReference type="GO" id="GO:0050661">
    <property type="term" value="F:NADP binding"/>
    <property type="evidence" value="ECO:0000318"/>
    <property type="project" value="GO_Central"/>
</dbReference>
<dbReference type="InterPro" id="IPR036188">
    <property type="entry name" value="FAD/NAD-bd_sf"/>
</dbReference>
<dbReference type="Proteomes" id="UP000000600">
    <property type="component" value="Unassembled WGS sequence"/>
</dbReference>
<keyword evidence="17" id="KW-0411">Iron-sulfur</keyword>
<dbReference type="PROSITE" id="PS51379">
    <property type="entry name" value="4FE4S_FER_2"/>
    <property type="match status" value="2"/>
</dbReference>
<dbReference type="FunFam" id="3.30.70.20:FF:000023">
    <property type="entry name" value="Dihydropyrimidine dehydrogenase [NADP(+)]"/>
    <property type="match status" value="1"/>
</dbReference>
<evidence type="ECO:0000256" key="6">
    <source>
        <dbReference type="ARBA" id="ARBA00013004"/>
    </source>
</evidence>
<dbReference type="Gene3D" id="3.50.50.60">
    <property type="entry name" value="FAD/NAD(P)-binding domain"/>
    <property type="match status" value="2"/>
</dbReference>
<protein>
    <recommendedName>
        <fullName evidence="6">dihydropyrimidine dehydrogenase (NADP(+))</fullName>
        <ecNumber evidence="6">1.3.1.2</ecNumber>
    </recommendedName>
    <alternativeName>
        <fullName evidence="19">Dihydrothymine dehydrogenase</fullName>
    </alternativeName>
    <alternativeName>
        <fullName evidence="18">Dihydrouracil dehydrogenase</fullName>
    </alternativeName>
</protein>
<gene>
    <name evidence="21" type="ORF">GSPATT00007208001</name>
</gene>
<organism evidence="21 22">
    <name type="scientific">Paramecium tetraurelia</name>
    <dbReference type="NCBI Taxonomy" id="5888"/>
    <lineage>
        <taxon>Eukaryota</taxon>
        <taxon>Sar</taxon>
        <taxon>Alveolata</taxon>
        <taxon>Ciliophora</taxon>
        <taxon>Intramacronucleata</taxon>
        <taxon>Oligohymenophorea</taxon>
        <taxon>Peniculida</taxon>
        <taxon>Parameciidae</taxon>
        <taxon>Paramecium</taxon>
    </lineage>
</organism>
<dbReference type="InterPro" id="IPR023753">
    <property type="entry name" value="FAD/NAD-binding_dom"/>
</dbReference>
<dbReference type="PANTHER" id="PTHR43073">
    <property type="entry name" value="DIHYDROPYRIMIDINE DEHYDROGENASE [NADP(+)]"/>
    <property type="match status" value="1"/>
</dbReference>
<dbReference type="STRING" id="5888.A0CDX9"/>
<dbReference type="SUPFAM" id="SSF51971">
    <property type="entry name" value="Nucleotide-binding domain"/>
    <property type="match status" value="1"/>
</dbReference>
<name>A0CDX9_PARTE</name>
<dbReference type="PANTHER" id="PTHR43073:SF2">
    <property type="entry name" value="DIHYDROPYRIMIDINE DEHYDROGENASE [NADP(+)]"/>
    <property type="match status" value="1"/>
</dbReference>
<proteinExistence type="inferred from homology"/>
<evidence type="ECO:0000256" key="4">
    <source>
        <dbReference type="ARBA" id="ARBA00004668"/>
    </source>
</evidence>
<reference evidence="21 22" key="1">
    <citation type="journal article" date="2006" name="Nature">
        <title>Global trends of whole-genome duplications revealed by the ciliate Paramecium tetraurelia.</title>
        <authorList>
            <consortium name="Genoscope"/>
            <person name="Aury J.-M."/>
            <person name="Jaillon O."/>
            <person name="Duret L."/>
            <person name="Noel B."/>
            <person name="Jubin C."/>
            <person name="Porcel B.M."/>
            <person name="Segurens B."/>
            <person name="Daubin V."/>
            <person name="Anthouard V."/>
            <person name="Aiach N."/>
            <person name="Arnaiz O."/>
            <person name="Billaut A."/>
            <person name="Beisson J."/>
            <person name="Blanc I."/>
            <person name="Bouhouche K."/>
            <person name="Camara F."/>
            <person name="Duharcourt S."/>
            <person name="Guigo R."/>
            <person name="Gogendeau D."/>
            <person name="Katinka M."/>
            <person name="Keller A.-M."/>
            <person name="Kissmehl R."/>
            <person name="Klotz C."/>
            <person name="Koll F."/>
            <person name="Le Moue A."/>
            <person name="Lepere C."/>
            <person name="Malinsky S."/>
            <person name="Nowacki M."/>
            <person name="Nowak J.K."/>
            <person name="Plattner H."/>
            <person name="Poulain J."/>
            <person name="Ruiz F."/>
            <person name="Serrano V."/>
            <person name="Zagulski M."/>
            <person name="Dessen P."/>
            <person name="Betermier M."/>
            <person name="Weissenbach J."/>
            <person name="Scarpelli C."/>
            <person name="Schachter V."/>
            <person name="Sperling L."/>
            <person name="Meyer E."/>
            <person name="Cohen J."/>
            <person name="Wincker P."/>
        </authorList>
    </citation>
    <scope>NUCLEOTIDE SEQUENCE [LARGE SCALE GENOMIC DNA]</scope>
    <source>
        <strain evidence="21 22">Stock d4-2</strain>
    </source>
</reference>
<comment type="pathway">
    <text evidence="4">Amino-acid biosynthesis; beta-alanine biosynthesis.</text>
</comment>
<keyword evidence="8" id="KW-0285">Flavoprotein</keyword>
<evidence type="ECO:0000313" key="21">
    <source>
        <dbReference type="EMBL" id="CAK68996.1"/>
    </source>
</evidence>
<dbReference type="Pfam" id="PF01180">
    <property type="entry name" value="DHO_dh"/>
    <property type="match status" value="1"/>
</dbReference>
<dbReference type="GO" id="GO:0019483">
    <property type="term" value="P:beta-alanine biosynthetic process"/>
    <property type="evidence" value="ECO:0007669"/>
    <property type="project" value="UniProtKB-UniPathway"/>
</dbReference>
<dbReference type="eggNOG" id="KOG1799">
    <property type="taxonomic scope" value="Eukaryota"/>
</dbReference>
<dbReference type="GO" id="GO:0051539">
    <property type="term" value="F:4 iron, 4 sulfur cluster binding"/>
    <property type="evidence" value="ECO:0007669"/>
    <property type="project" value="UniProtKB-KW"/>
</dbReference>
<dbReference type="GO" id="GO:0046872">
    <property type="term" value="F:metal ion binding"/>
    <property type="evidence" value="ECO:0007669"/>
    <property type="project" value="UniProtKB-KW"/>
</dbReference>
<dbReference type="OrthoDB" id="286800at2759"/>
<evidence type="ECO:0000256" key="1">
    <source>
        <dbReference type="ARBA" id="ARBA00001917"/>
    </source>
</evidence>
<dbReference type="Gene3D" id="1.10.1060.10">
    <property type="entry name" value="Alpha-helical ferredoxin"/>
    <property type="match status" value="1"/>
</dbReference>
<keyword evidence="14" id="KW-0521">NADP</keyword>
<evidence type="ECO:0000256" key="17">
    <source>
        <dbReference type="ARBA" id="ARBA00023014"/>
    </source>
</evidence>
<feature type="domain" description="4Fe-4S ferredoxin-type" evidence="20">
    <location>
        <begin position="905"/>
        <end position="937"/>
    </location>
</feature>
<dbReference type="Pfam" id="PF14691">
    <property type="entry name" value="Fer4_20"/>
    <property type="match status" value="1"/>
</dbReference>
<dbReference type="SUPFAM" id="SSF54862">
    <property type="entry name" value="4Fe-4S ferredoxins"/>
    <property type="match status" value="1"/>
</dbReference>
<dbReference type="InterPro" id="IPR028261">
    <property type="entry name" value="DPD_II"/>
</dbReference>
<evidence type="ECO:0000256" key="14">
    <source>
        <dbReference type="ARBA" id="ARBA00022857"/>
    </source>
</evidence>
<keyword evidence="10" id="KW-0479">Metal-binding</keyword>
<evidence type="ECO:0000256" key="18">
    <source>
        <dbReference type="ARBA" id="ARBA00030119"/>
    </source>
</evidence>
<keyword evidence="13" id="KW-0274">FAD</keyword>
<keyword evidence="11" id="KW-0677">Repeat</keyword>
<evidence type="ECO:0000256" key="9">
    <source>
        <dbReference type="ARBA" id="ARBA00022643"/>
    </source>
</evidence>
<keyword evidence="9" id="KW-0288">FMN</keyword>
<evidence type="ECO:0000256" key="12">
    <source>
        <dbReference type="ARBA" id="ARBA00022741"/>
    </source>
</evidence>
<keyword evidence="12" id="KW-0547">Nucleotide-binding</keyword>
<dbReference type="InterPro" id="IPR017896">
    <property type="entry name" value="4Fe4S_Fe-S-bd"/>
</dbReference>
<dbReference type="InterPro" id="IPR013785">
    <property type="entry name" value="Aldolase_TIM"/>
</dbReference>
<dbReference type="GO" id="GO:0006210">
    <property type="term" value="P:thymine catabolic process"/>
    <property type="evidence" value="ECO:0000318"/>
    <property type="project" value="GO_Central"/>
</dbReference>
<dbReference type="GO" id="GO:0006212">
    <property type="term" value="P:uracil catabolic process"/>
    <property type="evidence" value="ECO:0000318"/>
    <property type="project" value="GO_Central"/>
</dbReference>
<dbReference type="GO" id="GO:0017113">
    <property type="term" value="F:dihydropyrimidine dehydrogenase (NADP+) activity"/>
    <property type="evidence" value="ECO:0000318"/>
    <property type="project" value="GO_Central"/>
</dbReference>
<dbReference type="FunFam" id="3.20.20.70:FF:000027">
    <property type="entry name" value="Dihydropyrimidine dehydrogenase [NADP(+)]"/>
    <property type="match status" value="1"/>
</dbReference>
<dbReference type="Pfam" id="PF07992">
    <property type="entry name" value="Pyr_redox_2"/>
    <property type="match status" value="1"/>
</dbReference>
<dbReference type="Gene3D" id="3.20.20.70">
    <property type="entry name" value="Aldolase class I"/>
    <property type="match status" value="1"/>
</dbReference>
<feature type="domain" description="4Fe-4S ferredoxin-type" evidence="20">
    <location>
        <begin position="939"/>
        <end position="969"/>
    </location>
</feature>
<evidence type="ECO:0000256" key="5">
    <source>
        <dbReference type="ARBA" id="ARBA00010804"/>
    </source>
</evidence>
<keyword evidence="7" id="KW-0004">4Fe-4S</keyword>
<evidence type="ECO:0000256" key="3">
    <source>
        <dbReference type="ARBA" id="ARBA00001974"/>
    </source>
</evidence>
<dbReference type="AlphaFoldDB" id="A0CDX9"/>
<accession>A0CDX9</accession>
<dbReference type="UniPathway" id="UPA00131"/>
<evidence type="ECO:0000256" key="16">
    <source>
        <dbReference type="ARBA" id="ARBA00023004"/>
    </source>
</evidence>
<sequence length="997" mass="110942">MSDQIIKFMIRHILSLSKRNQSFGSTKNILDFSEFLERNVLSSAPKQISVATIRNTKEREHYSKCFDRTGKCQGCEKNKNWKKDESRLTIGEAIREAQRCLKCTDAPCQKGCSTSIDIKSFIYNIEKKNWYGAAKVILTDNPLGLSCGQLCPISELCARNCNVASSEKGAIKINKLQEFAVSMFKEMNVKQIRDPKLPKNDHIVFDSSIALIGAGAASLSCATFLGRLGYKNVTIFEKSQHAGGLVVSEIPMNRSPVDDINWEIEQVKQLGIKFVFGKELGKDFTIESLRKEGYECVFLGCGLNEPKKGLGHIYQQSHILNSKTFLPKVNQAVKQDKDIEATPKLSGHVIVLGIGDTALDCARSAYRCGAQRVSVIFRRGWQDIRANDEILIPSKNEGINFIPYEQPMKLIEVDGKYKEIELEQNLPVNNDAFDLKYKLTGEKIKMSFDYLITAFGSEIQNKELDQFLNQKNGFVSINDQHQVKGYDWLYAGGDAVGVANLVDAVNDGKTSSWHIHNFLQKKHQISQLTPDHLPSYTTEIDNIDLSINILGVNFLNPFGLASAPPTTSYPMIKRAFQEGWGFAVVKTFVLDKDAITNVSPRIYKSTTDPLKQDPGYANIELISEKSAKYWLEGSKAIKKEFPNHVLIGSIMCQHIEQDWRELTRKCKNEGQFDMLELNLSCPHGMTELGMGRACGENPAIVKDICQWVTSEIDIPVIVKITPNYPDSADIAQAAKEGGAKAVTLTNTFPTLMDPDPLGTPWPAVGEENNVTYGGGCGSMLRPIALRKTSEVAKAIPDIAIFGSGGIIQGDHALSFLRYGASAFQICSAVQDQDFATVLYDLKTSFQAHLYASYNLNQKQWKGQFPTSQKQKPSFAFSSNNKLKNLVGSGLHHIKDIAEMKRQDFLVPQINEDSCLKCGRCYLTCLDSGYQAIKFDNFNSFPTIIEELCTGCALCHAVCPVEGSISMEIRATDIVVNRGIPLDKEPEGLINHIPSRKK</sequence>
<evidence type="ECO:0000256" key="10">
    <source>
        <dbReference type="ARBA" id="ARBA00022723"/>
    </source>
</evidence>
<dbReference type="PROSITE" id="PS00198">
    <property type="entry name" value="4FE4S_FER_1"/>
    <property type="match status" value="1"/>
</dbReference>
<dbReference type="InterPro" id="IPR005720">
    <property type="entry name" value="Dihydroorotate_DH_cat"/>
</dbReference>
<evidence type="ECO:0000256" key="13">
    <source>
        <dbReference type="ARBA" id="ARBA00022827"/>
    </source>
</evidence>
<dbReference type="GeneID" id="5022178"/>
<comment type="cofactor">
    <cofactor evidence="3">
        <name>FAD</name>
        <dbReference type="ChEBI" id="CHEBI:57692"/>
    </cofactor>
</comment>
<dbReference type="GO" id="GO:0002058">
    <property type="term" value="F:uracil binding"/>
    <property type="evidence" value="ECO:0000318"/>
    <property type="project" value="GO_Central"/>
</dbReference>
<dbReference type="SUPFAM" id="SSF46548">
    <property type="entry name" value="alpha-helical ferredoxin"/>
    <property type="match status" value="1"/>
</dbReference>
<dbReference type="EMBL" id="CT868063">
    <property type="protein sequence ID" value="CAK68996.1"/>
    <property type="molecule type" value="Genomic_DNA"/>
</dbReference>
<dbReference type="GO" id="GO:0005737">
    <property type="term" value="C:cytoplasm"/>
    <property type="evidence" value="ECO:0007669"/>
    <property type="project" value="InterPro"/>
</dbReference>
<dbReference type="InterPro" id="IPR009051">
    <property type="entry name" value="Helical_ferredxn"/>
</dbReference>
<dbReference type="PRINTS" id="PR00419">
    <property type="entry name" value="ADXRDTASE"/>
</dbReference>
<dbReference type="RefSeq" id="XP_001436393.1">
    <property type="nucleotide sequence ID" value="XM_001436356.1"/>
</dbReference>
<dbReference type="HOGENOM" id="CLU_003991_0_0_1"/>
<dbReference type="InParanoid" id="A0CDX9"/>
<dbReference type="Gene3D" id="3.30.70.20">
    <property type="match status" value="1"/>
</dbReference>
<evidence type="ECO:0000256" key="15">
    <source>
        <dbReference type="ARBA" id="ARBA00023002"/>
    </source>
</evidence>
<comment type="similarity">
    <text evidence="5">Belongs to the dihydropyrimidine dehydrogenase family.</text>
</comment>
<keyword evidence="22" id="KW-1185">Reference proteome</keyword>
<evidence type="ECO:0000256" key="2">
    <source>
        <dbReference type="ARBA" id="ARBA00001966"/>
    </source>
</evidence>
<evidence type="ECO:0000259" key="20">
    <source>
        <dbReference type="PROSITE" id="PS51379"/>
    </source>
</evidence>
<comment type="cofactor">
    <cofactor evidence="2">
        <name>[4Fe-4S] cluster</name>
        <dbReference type="ChEBI" id="CHEBI:49883"/>
    </cofactor>
</comment>
<evidence type="ECO:0000256" key="7">
    <source>
        <dbReference type="ARBA" id="ARBA00022485"/>
    </source>
</evidence>